<dbReference type="PANTHER" id="PTHR30289">
    <property type="entry name" value="UNCHARACTERIZED PROTEIN YBCL-RELATED"/>
    <property type="match status" value="1"/>
</dbReference>
<gene>
    <name evidence="2" type="ORF">EA26_13760</name>
</gene>
<evidence type="ECO:0000313" key="2">
    <source>
        <dbReference type="EMBL" id="KGK12323.1"/>
    </source>
</evidence>
<dbReference type="PANTHER" id="PTHR30289:SF1">
    <property type="entry name" value="PEBP (PHOSPHATIDYLETHANOLAMINE-BINDING PROTEIN) FAMILY PROTEIN"/>
    <property type="match status" value="1"/>
</dbReference>
<dbReference type="CDD" id="cd00865">
    <property type="entry name" value="PEBP_bact_arch"/>
    <property type="match status" value="1"/>
</dbReference>
<dbReference type="EMBL" id="JMCG01000001">
    <property type="protein sequence ID" value="KGK12323.1"/>
    <property type="molecule type" value="Genomic_DNA"/>
</dbReference>
<evidence type="ECO:0000256" key="1">
    <source>
        <dbReference type="SAM" id="SignalP"/>
    </source>
</evidence>
<dbReference type="Proteomes" id="UP000029994">
    <property type="component" value="Unassembled WGS sequence"/>
</dbReference>
<dbReference type="AlphaFoldDB" id="A0A099LVR7"/>
<dbReference type="Gene3D" id="3.90.280.10">
    <property type="entry name" value="PEBP-like"/>
    <property type="match status" value="1"/>
</dbReference>
<sequence>MKTLLTTALAVSAFCSASAMAATFTLTSQDIAEGHKMHRSFEYAGFGCQGDNLSPQLSWQNVPEGTKSFAITAYDPDAPTGSGWWHWSVINLPASLASLPRGADMTKLGAREMRNDYGQHAFGGACPPKGHGMHRYQFTVWALPEEKLALDENSSAALVGFMLNSMTLGKATLTATYVR</sequence>
<organism evidence="2 3">
    <name type="scientific">Vibrio navarrensis</name>
    <dbReference type="NCBI Taxonomy" id="29495"/>
    <lineage>
        <taxon>Bacteria</taxon>
        <taxon>Pseudomonadati</taxon>
        <taxon>Pseudomonadota</taxon>
        <taxon>Gammaproteobacteria</taxon>
        <taxon>Vibrionales</taxon>
        <taxon>Vibrionaceae</taxon>
        <taxon>Vibrio</taxon>
    </lineage>
</organism>
<dbReference type="InterPro" id="IPR036610">
    <property type="entry name" value="PEBP-like_sf"/>
</dbReference>
<comment type="caution">
    <text evidence="2">The sequence shown here is derived from an EMBL/GenBank/DDBJ whole genome shotgun (WGS) entry which is preliminary data.</text>
</comment>
<dbReference type="InterPro" id="IPR005247">
    <property type="entry name" value="YbhB_YbcL/LppC-like"/>
</dbReference>
<protein>
    <submittedName>
        <fullName evidence="2">Kinase inhibitor</fullName>
    </submittedName>
</protein>
<dbReference type="InterPro" id="IPR008914">
    <property type="entry name" value="PEBP"/>
</dbReference>
<dbReference type="SUPFAM" id="SSF49777">
    <property type="entry name" value="PEBP-like"/>
    <property type="match status" value="1"/>
</dbReference>
<feature type="signal peptide" evidence="1">
    <location>
        <begin position="1"/>
        <end position="21"/>
    </location>
</feature>
<dbReference type="eggNOG" id="COG1881">
    <property type="taxonomic scope" value="Bacteria"/>
</dbReference>
<dbReference type="RefSeq" id="WP_039429133.1">
    <property type="nucleotide sequence ID" value="NZ_CP061844.1"/>
</dbReference>
<dbReference type="NCBIfam" id="TIGR00481">
    <property type="entry name" value="YbhB/YbcL family Raf kinase inhibitor-like protein"/>
    <property type="match status" value="1"/>
</dbReference>
<dbReference type="GeneID" id="43684219"/>
<feature type="chain" id="PRO_5001950621" evidence="1">
    <location>
        <begin position="22"/>
        <end position="179"/>
    </location>
</feature>
<accession>A0A099LVR7</accession>
<keyword evidence="3" id="KW-1185">Reference proteome</keyword>
<evidence type="ECO:0000313" key="3">
    <source>
        <dbReference type="Proteomes" id="UP000029994"/>
    </source>
</evidence>
<dbReference type="STRING" id="29495.EA26_13760"/>
<reference evidence="2 3" key="1">
    <citation type="submission" date="2014-04" db="EMBL/GenBank/DDBJ databases">
        <title>Genome sequencing of Vibrio navarrensis strains.</title>
        <authorList>
            <person name="Gladney L.M."/>
            <person name="Katz L.S."/>
            <person name="Marino-Ramirez L."/>
            <person name="Jordan I.K."/>
        </authorList>
    </citation>
    <scope>NUCLEOTIDE SEQUENCE [LARGE SCALE GENOMIC DNA]</scope>
    <source>
        <strain evidence="2 3">ATCC 51183</strain>
    </source>
</reference>
<dbReference type="Pfam" id="PF01161">
    <property type="entry name" value="PBP"/>
    <property type="match status" value="1"/>
</dbReference>
<keyword evidence="1" id="KW-0732">Signal</keyword>
<name>A0A099LVR7_9VIBR</name>
<proteinExistence type="predicted"/>